<sequence>MNNLQLYINDQLADLTDDSPIALTFQINNLGEVKNQQGNTSNQFKLPLTQNNRRILGFPDSIAFCTKAPYSKYPARIIQDGLEIVPYGQAELNSVEQDVANITVLSGNVDFFDAIDGKIYDLGDSTTSTGLSKPFKSYDHAWTLDNVVASQRKTEGWIWPVVDYGAVERNIDKPINVRYLRPGFFLKTAIDIMVNNAGFKATGSLLNDPLYQKLIVQFANDSFQHGTDIQNGPNQYSVSAQTTADLHCDPSGNRDGLIPFQQVNNGSPLIFDNTNYTAPQDMEVTVDLLYGVKVRGTKGGDISVYIGIRYDGRGDLNVARHDGHKSSDYQFYEKQKISVDLQMKQGDKFRIWYWLESKQTDAYFLSGSLLTITNKQNDVLYKQTVQCERIFPDISQKDLLKDTLQRFGVICQTNNTTRTVNFAFFKDIVANIPVAKDWSDKCLDQGKSVAFQLGGYAQTNYMKYKADDNVLPPGFADSQIRVDDATLPATADLFESQFAPSLVRPWGNSNISIINKIDQNDPANTDFSVSTEPRILINDTVSVQNVTFTDGSATRVLTNDVVSIPYFDKPNGEYSLKFEQLRLKYYPELERILKYSKKVVRYFLLSPRDILELDLLVPVYLRQDSCYYYINKIDSWRKGQPTKVELIKLG</sequence>
<evidence type="ECO:0000313" key="1">
    <source>
        <dbReference type="EMBL" id="MCJ8208669.1"/>
    </source>
</evidence>
<protein>
    <submittedName>
        <fullName evidence="1">Uncharacterized protein</fullName>
    </submittedName>
</protein>
<name>A0A9X1X4U5_9SPHI</name>
<organism evidence="1 2">
    <name type="scientific">Mucilaginibacter straminoryzae</name>
    <dbReference type="NCBI Taxonomy" id="2932774"/>
    <lineage>
        <taxon>Bacteria</taxon>
        <taxon>Pseudomonadati</taxon>
        <taxon>Bacteroidota</taxon>
        <taxon>Sphingobacteriia</taxon>
        <taxon>Sphingobacteriales</taxon>
        <taxon>Sphingobacteriaceae</taxon>
        <taxon>Mucilaginibacter</taxon>
    </lineage>
</organism>
<dbReference type="RefSeq" id="WP_245128498.1">
    <property type="nucleotide sequence ID" value="NZ_JALJEJ010000001.1"/>
</dbReference>
<reference evidence="1" key="1">
    <citation type="submission" date="2022-04" db="EMBL/GenBank/DDBJ databases">
        <title>Mucilaginibacter sp. RS28 isolated from freshwater.</title>
        <authorList>
            <person name="Ko S.-R."/>
        </authorList>
    </citation>
    <scope>NUCLEOTIDE SEQUENCE</scope>
    <source>
        <strain evidence="1">RS28</strain>
    </source>
</reference>
<gene>
    <name evidence="1" type="ORF">MUY27_03050</name>
</gene>
<proteinExistence type="predicted"/>
<accession>A0A9X1X4U5</accession>
<dbReference type="EMBL" id="JALJEJ010000001">
    <property type="protein sequence ID" value="MCJ8208669.1"/>
    <property type="molecule type" value="Genomic_DNA"/>
</dbReference>
<dbReference type="Proteomes" id="UP001139450">
    <property type="component" value="Unassembled WGS sequence"/>
</dbReference>
<evidence type="ECO:0000313" key="2">
    <source>
        <dbReference type="Proteomes" id="UP001139450"/>
    </source>
</evidence>
<keyword evidence="2" id="KW-1185">Reference proteome</keyword>
<dbReference type="AlphaFoldDB" id="A0A9X1X4U5"/>
<comment type="caution">
    <text evidence="1">The sequence shown here is derived from an EMBL/GenBank/DDBJ whole genome shotgun (WGS) entry which is preliminary data.</text>
</comment>